<sequence length="112" mass="12878">MSLQVLENKSDLEKVIQEHEQFFLLKHSLTCPISAEAKQQFESFAQNSECPSYILHVQEARPLSNDIADTYEVKHESPQALLFDHNKIVWNASHWDVTEKALNEVQQSKAAQ</sequence>
<dbReference type="Gene3D" id="3.40.30.10">
    <property type="entry name" value="Glutaredoxin"/>
    <property type="match status" value="1"/>
</dbReference>
<dbReference type="InterPro" id="IPR022551">
    <property type="entry name" value="BrxC"/>
</dbReference>
<name>A0A6G1X9X5_9BACI</name>
<dbReference type="EMBL" id="WJNH01000011">
    <property type="protein sequence ID" value="MRG87729.1"/>
    <property type="molecule type" value="Genomic_DNA"/>
</dbReference>
<proteinExistence type="predicted"/>
<organism evidence="1 2">
    <name type="scientific">Salinibacillus xinjiangensis</name>
    <dbReference type="NCBI Taxonomy" id="1229268"/>
    <lineage>
        <taxon>Bacteria</taxon>
        <taxon>Bacillati</taxon>
        <taxon>Bacillota</taxon>
        <taxon>Bacilli</taxon>
        <taxon>Bacillales</taxon>
        <taxon>Bacillaceae</taxon>
        <taxon>Salinibacillus</taxon>
    </lineage>
</organism>
<dbReference type="OrthoDB" id="677051at2"/>
<dbReference type="Proteomes" id="UP000480185">
    <property type="component" value="Unassembled WGS sequence"/>
</dbReference>
<dbReference type="AlphaFoldDB" id="A0A6G1X9X5"/>
<evidence type="ECO:0000313" key="1">
    <source>
        <dbReference type="EMBL" id="MRG87729.1"/>
    </source>
</evidence>
<comment type="caution">
    <text evidence="1">The sequence shown here is derived from an EMBL/GenBank/DDBJ whole genome shotgun (WGS) entry which is preliminary data.</text>
</comment>
<dbReference type="InterPro" id="IPR036249">
    <property type="entry name" value="Thioredoxin-like_sf"/>
</dbReference>
<evidence type="ECO:0000313" key="2">
    <source>
        <dbReference type="Proteomes" id="UP000480185"/>
    </source>
</evidence>
<keyword evidence="2" id="KW-1185">Reference proteome</keyword>
<dbReference type="Pfam" id="PF11009">
    <property type="entry name" value="BrxC"/>
    <property type="match status" value="1"/>
</dbReference>
<dbReference type="SUPFAM" id="SSF52833">
    <property type="entry name" value="Thioredoxin-like"/>
    <property type="match status" value="1"/>
</dbReference>
<reference evidence="1 2" key="1">
    <citation type="submission" date="2019-11" db="EMBL/GenBank/DDBJ databases">
        <authorList>
            <person name="Li J."/>
        </authorList>
    </citation>
    <scope>NUCLEOTIDE SEQUENCE [LARGE SCALE GENOMIC DNA]</scope>
    <source>
        <strain evidence="1 2">J4</strain>
    </source>
</reference>
<accession>A0A6G1X9X5</accession>
<dbReference type="RefSeq" id="WP_153729616.1">
    <property type="nucleotide sequence ID" value="NZ_WJNH01000011.1"/>
</dbReference>
<protein>
    <submittedName>
        <fullName evidence="1">Bacillithiol system redox-active protein YtxJ</fullName>
    </submittedName>
</protein>
<gene>
    <name evidence="1" type="primary">ytxJ</name>
    <name evidence="1" type="ORF">GH754_15700</name>
</gene>
<dbReference type="NCBIfam" id="TIGR04019">
    <property type="entry name" value="B_thiol_YtxJ"/>
    <property type="match status" value="1"/>
</dbReference>